<evidence type="ECO:0000256" key="2">
    <source>
        <dbReference type="ARBA" id="ARBA00022692"/>
    </source>
</evidence>
<dbReference type="RefSeq" id="WP_176253311.1">
    <property type="nucleotide sequence ID" value="NZ_BAABXL010000001.1"/>
</dbReference>
<evidence type="ECO:0000313" key="6">
    <source>
        <dbReference type="EMBL" id="GAA6267844.1"/>
    </source>
</evidence>
<dbReference type="NCBIfam" id="TIGR01593">
    <property type="entry name" value="holin_tox_secr"/>
    <property type="match status" value="1"/>
</dbReference>
<dbReference type="InterPro" id="IPR006480">
    <property type="entry name" value="Phage_holin_4_1"/>
</dbReference>
<reference evidence="6 7" key="1">
    <citation type="submission" date="2024-04" db="EMBL/GenBank/DDBJ databases">
        <title>Defined microbial consortia suppress multidrug-resistant proinflammatory Enterobacteriaceae via ecological control.</title>
        <authorList>
            <person name="Furuichi M."/>
            <person name="Kawaguchi T."/>
            <person name="Pust M."/>
            <person name="Yasuma K."/>
            <person name="Plichta D."/>
            <person name="Hasegawa N."/>
            <person name="Ohya T."/>
            <person name="Bhattarai S."/>
            <person name="Sasajima S."/>
            <person name="Aoto Y."/>
            <person name="Tuganbaev T."/>
            <person name="Yaginuma M."/>
            <person name="Ueda M."/>
            <person name="Okahashi N."/>
            <person name="Amafuji K."/>
            <person name="Kiridooshi Y."/>
            <person name="Sugita K."/>
            <person name="Strazar M."/>
            <person name="Skelly A."/>
            <person name="Suda W."/>
            <person name="Hattori M."/>
            <person name="Nakamoto N."/>
            <person name="Caballero S."/>
            <person name="Norman J."/>
            <person name="Olle B."/>
            <person name="Tanoue T."/>
            <person name="Arita M."/>
            <person name="Bucci V."/>
            <person name="Atarashi K."/>
            <person name="Xavier R."/>
            <person name="Honda K."/>
        </authorList>
    </citation>
    <scope>NUCLEOTIDE SEQUENCE [LARGE SCALE GENOMIC DNA]</scope>
    <source>
        <strain evidence="7">f13</strain>
    </source>
</reference>
<gene>
    <name evidence="6" type="ORF">F130042H8_09040</name>
</gene>
<keyword evidence="2 5" id="KW-0812">Transmembrane</keyword>
<evidence type="ECO:0000256" key="1">
    <source>
        <dbReference type="ARBA" id="ARBA00004141"/>
    </source>
</evidence>
<accession>A0ABQ0AUZ0</accession>
<feature type="transmembrane region" description="Helical" evidence="5">
    <location>
        <begin position="66"/>
        <end position="87"/>
    </location>
</feature>
<evidence type="ECO:0000313" key="7">
    <source>
        <dbReference type="Proteomes" id="UP001600894"/>
    </source>
</evidence>
<organism evidence="6 7">
    <name type="scientific">Enterocloster alcoholdehydrogenati</name>
    <dbReference type="NCBI Taxonomy" id="2547410"/>
    <lineage>
        <taxon>Bacteria</taxon>
        <taxon>Bacillati</taxon>
        <taxon>Bacillota</taxon>
        <taxon>Clostridia</taxon>
        <taxon>Lachnospirales</taxon>
        <taxon>Lachnospiraceae</taxon>
        <taxon>Enterocloster</taxon>
    </lineage>
</organism>
<feature type="transmembrane region" description="Helical" evidence="5">
    <location>
        <begin position="12"/>
        <end position="37"/>
    </location>
</feature>
<evidence type="ECO:0000256" key="4">
    <source>
        <dbReference type="ARBA" id="ARBA00023136"/>
    </source>
</evidence>
<keyword evidence="4 5" id="KW-0472">Membrane</keyword>
<dbReference type="Proteomes" id="UP001600894">
    <property type="component" value="Unassembled WGS sequence"/>
</dbReference>
<evidence type="ECO:0000256" key="5">
    <source>
        <dbReference type="SAM" id="Phobius"/>
    </source>
</evidence>
<evidence type="ECO:0000256" key="3">
    <source>
        <dbReference type="ARBA" id="ARBA00022989"/>
    </source>
</evidence>
<dbReference type="Pfam" id="PF05105">
    <property type="entry name" value="Phage_holin_4_1"/>
    <property type="match status" value="1"/>
</dbReference>
<sequence>MKAKAIEYTISAAIGAFFSFFGVLAIPLALLIPCNIIDYFTGMAASKVNGEKITSEKSFAGIVKKVMMYILIFVGYGVDCMISYVAANLHIEMAFPLLFSAMVASWLVINELISITENCEATGVAIPVLSPVLRFIKKKIETVVDTPEEGIKKE</sequence>
<dbReference type="EMBL" id="BAABXL010000001">
    <property type="protein sequence ID" value="GAA6267844.1"/>
    <property type="molecule type" value="Genomic_DNA"/>
</dbReference>
<comment type="subcellular location">
    <subcellularLocation>
        <location evidence="1">Membrane</location>
        <topology evidence="1">Multi-pass membrane protein</topology>
    </subcellularLocation>
</comment>
<proteinExistence type="predicted"/>
<comment type="caution">
    <text evidence="6">The sequence shown here is derived from an EMBL/GenBank/DDBJ whole genome shotgun (WGS) entry which is preliminary data.</text>
</comment>
<keyword evidence="3 5" id="KW-1133">Transmembrane helix</keyword>
<name>A0ABQ0AUZ0_9FIRM</name>
<evidence type="ECO:0008006" key="8">
    <source>
        <dbReference type="Google" id="ProtNLM"/>
    </source>
</evidence>
<keyword evidence="7" id="KW-1185">Reference proteome</keyword>
<protein>
    <recommendedName>
        <fullName evidence="8">Holin</fullName>
    </recommendedName>
</protein>